<keyword evidence="2" id="KW-0812">Transmembrane</keyword>
<evidence type="ECO:0000256" key="2">
    <source>
        <dbReference type="SAM" id="Phobius"/>
    </source>
</evidence>
<sequence length="318" mass="34157">MLNRRFTGACLVTAMLTTSLFTTGPAVAQAPLTDPKLAQVVTAGESIASLGTPAVLDHGHADLGPVKTDNNLDFLVRDDSAETPTWRHLEDVVFQVHDRAQLALPEGKEFNFTGARPGDPVWVVPQTEAQGVVWLGWNTQHPSITTAADRGVTLEFLGAQGPGKFSLFLQAGGFAQPQVLWNSENPNVQQMWAELNTHTHANWVFTQPGVYQVAVRARVKQLDGSASESTKILKFAVGDGTSTAEAATAQWAGTPPEQRTTADQTSQEKPAQQSNRVLVPIAVGLGVLAVVLIGASVWLRRSAQSRRQQATRRVSGAK</sequence>
<reference evidence="4 5" key="1">
    <citation type="submission" date="2015-05" db="EMBL/GenBank/DDBJ databases">
        <title>Complete genome sequence of Corynebacterium epidermidicanis DSM 45586, isolated from the skin of a dog suffering from pruritus.</title>
        <authorList>
            <person name="Ruckert C."/>
            <person name="Albersmeier A."/>
            <person name="Winkler A."/>
            <person name="Tauch A."/>
        </authorList>
    </citation>
    <scope>NUCLEOTIDE SEQUENCE [LARGE SCALE GENOMIC DNA]</scope>
    <source>
        <strain evidence="4 5">DSM 45586</strain>
    </source>
</reference>
<keyword evidence="2" id="KW-1133">Transmembrane helix</keyword>
<dbReference type="KEGG" id="cei:CEPID_11340"/>
<evidence type="ECO:0000256" key="1">
    <source>
        <dbReference type="SAM" id="MobiDB-lite"/>
    </source>
</evidence>
<proteinExistence type="predicted"/>
<name>A0A0G3GZ20_9CORY</name>
<dbReference type="Proteomes" id="UP000035368">
    <property type="component" value="Chromosome"/>
</dbReference>
<feature type="signal peptide" evidence="3">
    <location>
        <begin position="1"/>
        <end position="28"/>
    </location>
</feature>
<dbReference type="AlphaFoldDB" id="A0A0G3GZ20"/>
<feature type="transmembrane region" description="Helical" evidence="2">
    <location>
        <begin position="277"/>
        <end position="299"/>
    </location>
</feature>
<evidence type="ECO:0000313" key="5">
    <source>
        <dbReference type="Proteomes" id="UP000035368"/>
    </source>
</evidence>
<organism evidence="4 5">
    <name type="scientific">Corynebacterium epidermidicanis</name>
    <dbReference type="NCBI Taxonomy" id="1050174"/>
    <lineage>
        <taxon>Bacteria</taxon>
        <taxon>Bacillati</taxon>
        <taxon>Actinomycetota</taxon>
        <taxon>Actinomycetes</taxon>
        <taxon>Mycobacteriales</taxon>
        <taxon>Corynebacteriaceae</taxon>
        <taxon>Corynebacterium</taxon>
    </lineage>
</organism>
<feature type="compositionally biased region" description="Polar residues" evidence="1">
    <location>
        <begin position="257"/>
        <end position="273"/>
    </location>
</feature>
<dbReference type="NCBIfam" id="TIGR03769">
    <property type="entry name" value="P_ac_wall_RPT"/>
    <property type="match status" value="1"/>
</dbReference>
<gene>
    <name evidence="4" type="ORF">CEPID_11340</name>
</gene>
<keyword evidence="2" id="KW-0472">Membrane</keyword>
<evidence type="ECO:0000313" key="4">
    <source>
        <dbReference type="EMBL" id="AKK04097.1"/>
    </source>
</evidence>
<dbReference type="EMBL" id="CP011541">
    <property type="protein sequence ID" value="AKK04097.1"/>
    <property type="molecule type" value="Genomic_DNA"/>
</dbReference>
<dbReference type="PATRIC" id="fig|1050174.4.peg.2289"/>
<accession>A0A0G3GZ20</accession>
<feature type="chain" id="PRO_5005184345" evidence="3">
    <location>
        <begin position="29"/>
        <end position="318"/>
    </location>
</feature>
<dbReference type="RefSeq" id="WP_083984454.1">
    <property type="nucleotide sequence ID" value="NZ_CP011541.1"/>
</dbReference>
<evidence type="ECO:0000256" key="3">
    <source>
        <dbReference type="SAM" id="SignalP"/>
    </source>
</evidence>
<feature type="region of interest" description="Disordered" evidence="1">
    <location>
        <begin position="251"/>
        <end position="273"/>
    </location>
</feature>
<protein>
    <submittedName>
        <fullName evidence="4">Actinobacterial surface-anchored protein domain</fullName>
    </submittedName>
</protein>
<dbReference type="InterPro" id="IPR022435">
    <property type="entry name" value="Surface-anchored_actinobac"/>
</dbReference>
<dbReference type="STRING" id="1050174.CEPID_11340"/>
<keyword evidence="5" id="KW-1185">Reference proteome</keyword>
<dbReference type="NCBIfam" id="NF038134">
    <property type="entry name" value="choice_anch_M"/>
    <property type="match status" value="1"/>
</dbReference>
<keyword evidence="3" id="KW-0732">Signal</keyword>